<accession>A0A857J383</accession>
<dbReference type="SMART" id="SM00062">
    <property type="entry name" value="PBPb"/>
    <property type="match status" value="1"/>
</dbReference>
<dbReference type="AlphaFoldDB" id="A0A857J383"/>
<keyword evidence="5" id="KW-1185">Reference proteome</keyword>
<evidence type="ECO:0000259" key="3">
    <source>
        <dbReference type="SMART" id="SM00062"/>
    </source>
</evidence>
<keyword evidence="1 2" id="KW-0732">Signal</keyword>
<evidence type="ECO:0000313" key="5">
    <source>
        <dbReference type="Proteomes" id="UP000464787"/>
    </source>
</evidence>
<sequence length="283" mass="30277">MPATRDLSRLRPLLFVSLLFCGAVHAEGKIVAASDVGYQPFSSAKPSGGYEGIDIDIAAALSKEMGKTIEVMDQPWSTTFAGLNAKKFDMVLSPAMITKERSEQVLFAQAYGDATYQFVLKKGGVKVSTPADLKGKVIAVNKGNLFDKWLTARQAEFGWTINRYDKNSDAIQSVASGQTDAALVYSAVAGYVAKQSPVLATSDYVINNGEVYGYGFRKDDKANRDAVDLALQCLKKNGTLAAIYKKWTGLEALPDGAMMKVSAGVGQPGFAGYDASVPAPKCK</sequence>
<name>A0A857J383_9BURK</name>
<dbReference type="CDD" id="cd13530">
    <property type="entry name" value="PBP2_peptides_like"/>
    <property type="match status" value="1"/>
</dbReference>
<organism evidence="4 5">
    <name type="scientific">Xylophilus rhododendri</name>
    <dbReference type="NCBI Taxonomy" id="2697032"/>
    <lineage>
        <taxon>Bacteria</taxon>
        <taxon>Pseudomonadati</taxon>
        <taxon>Pseudomonadota</taxon>
        <taxon>Betaproteobacteria</taxon>
        <taxon>Burkholderiales</taxon>
        <taxon>Xylophilus</taxon>
    </lineage>
</organism>
<gene>
    <name evidence="4" type="ORF">GT347_10475</name>
</gene>
<evidence type="ECO:0000256" key="1">
    <source>
        <dbReference type="ARBA" id="ARBA00022729"/>
    </source>
</evidence>
<protein>
    <submittedName>
        <fullName evidence="4">Transporter substrate-binding domain-containing protein</fullName>
    </submittedName>
</protein>
<dbReference type="InterPro" id="IPR001638">
    <property type="entry name" value="Solute-binding_3/MltF_N"/>
</dbReference>
<dbReference type="EMBL" id="CP047650">
    <property type="protein sequence ID" value="QHI98380.1"/>
    <property type="molecule type" value="Genomic_DNA"/>
</dbReference>
<feature type="signal peptide" evidence="2">
    <location>
        <begin position="1"/>
        <end position="26"/>
    </location>
</feature>
<dbReference type="RefSeq" id="WP_160551897.1">
    <property type="nucleotide sequence ID" value="NZ_CP047650.1"/>
</dbReference>
<dbReference type="PANTHER" id="PTHR35936">
    <property type="entry name" value="MEMBRANE-BOUND LYTIC MUREIN TRANSGLYCOSYLASE F"/>
    <property type="match status" value="1"/>
</dbReference>
<feature type="domain" description="Solute-binding protein family 3/N-terminal" evidence="3">
    <location>
        <begin position="29"/>
        <end position="251"/>
    </location>
</feature>
<dbReference type="Gene3D" id="3.40.190.10">
    <property type="entry name" value="Periplasmic binding protein-like II"/>
    <property type="match status" value="2"/>
</dbReference>
<reference evidence="4 5" key="1">
    <citation type="submission" date="2020-01" db="EMBL/GenBank/DDBJ databases">
        <title>Genome sequencing of strain KACC 21265.</title>
        <authorList>
            <person name="Heo J."/>
            <person name="Kim S.-J."/>
            <person name="Kim J.-S."/>
            <person name="Hong S.-B."/>
            <person name="Kwon S.-W."/>
        </authorList>
    </citation>
    <scope>NUCLEOTIDE SEQUENCE [LARGE SCALE GENOMIC DNA]</scope>
    <source>
        <strain evidence="4 5">KACC 21265</strain>
    </source>
</reference>
<dbReference type="SUPFAM" id="SSF53850">
    <property type="entry name" value="Periplasmic binding protein-like II"/>
    <property type="match status" value="1"/>
</dbReference>
<dbReference type="KEGG" id="xyk:GT347_10475"/>
<dbReference type="PANTHER" id="PTHR35936:SF19">
    <property type="entry name" value="AMINO-ACID-BINDING PROTEIN YXEM-RELATED"/>
    <property type="match status" value="1"/>
</dbReference>
<feature type="chain" id="PRO_5032989232" evidence="2">
    <location>
        <begin position="27"/>
        <end position="283"/>
    </location>
</feature>
<evidence type="ECO:0000256" key="2">
    <source>
        <dbReference type="SAM" id="SignalP"/>
    </source>
</evidence>
<dbReference type="Proteomes" id="UP000464787">
    <property type="component" value="Chromosome"/>
</dbReference>
<evidence type="ECO:0000313" key="4">
    <source>
        <dbReference type="EMBL" id="QHI98380.1"/>
    </source>
</evidence>
<dbReference type="Pfam" id="PF00497">
    <property type="entry name" value="SBP_bac_3"/>
    <property type="match status" value="1"/>
</dbReference>
<proteinExistence type="predicted"/>